<dbReference type="AlphaFoldDB" id="A0A7W8VBP9"/>
<dbReference type="SUPFAM" id="SSF51905">
    <property type="entry name" value="FAD/NAD(P)-binding domain"/>
    <property type="match status" value="2"/>
</dbReference>
<protein>
    <submittedName>
        <fullName evidence="8">Cyclohexanone monooxygenase</fullName>
        <ecNumber evidence="8">1.14.13.22</ecNumber>
    </submittedName>
</protein>
<dbReference type="EMBL" id="JACHDB010000001">
    <property type="protein sequence ID" value="MBB5430104.1"/>
    <property type="molecule type" value="Genomic_DNA"/>
</dbReference>
<dbReference type="PANTHER" id="PTHR43098:SF3">
    <property type="entry name" value="L-ORNITHINE N(5)-MONOOXYGENASE-RELATED"/>
    <property type="match status" value="1"/>
</dbReference>
<dbReference type="PANTHER" id="PTHR43098">
    <property type="entry name" value="L-ORNITHINE N(5)-MONOOXYGENASE-RELATED"/>
    <property type="match status" value="1"/>
</dbReference>
<evidence type="ECO:0000256" key="5">
    <source>
        <dbReference type="ARBA" id="ARBA00022857"/>
    </source>
</evidence>
<comment type="caution">
    <text evidence="8">The sequence shown here is derived from an EMBL/GenBank/DDBJ whole genome shotgun (WGS) entry which is preliminary data.</text>
</comment>
<dbReference type="EC" id="1.14.13.22" evidence="8"/>
<dbReference type="Proteomes" id="UP000572635">
    <property type="component" value="Unassembled WGS sequence"/>
</dbReference>
<name>A0A7W8VBP9_9ACTN</name>
<gene>
    <name evidence="8" type="ORF">HDA36_000188</name>
</gene>
<keyword evidence="3" id="KW-0285">Flavoprotein</keyword>
<organism evidence="8 9">
    <name type="scientific">Nocardiopsis composta</name>
    <dbReference type="NCBI Taxonomy" id="157465"/>
    <lineage>
        <taxon>Bacteria</taxon>
        <taxon>Bacillati</taxon>
        <taxon>Actinomycetota</taxon>
        <taxon>Actinomycetes</taxon>
        <taxon>Streptosporangiales</taxon>
        <taxon>Nocardiopsidaceae</taxon>
        <taxon>Nocardiopsis</taxon>
    </lineage>
</organism>
<keyword evidence="5" id="KW-0521">NADP</keyword>
<evidence type="ECO:0000256" key="2">
    <source>
        <dbReference type="ARBA" id="ARBA00010139"/>
    </source>
</evidence>
<comment type="cofactor">
    <cofactor evidence="1">
        <name>FAD</name>
        <dbReference type="ChEBI" id="CHEBI:57692"/>
    </cofactor>
</comment>
<dbReference type="RefSeq" id="WP_184387725.1">
    <property type="nucleotide sequence ID" value="NZ_BAAAJD010000024.1"/>
</dbReference>
<keyword evidence="7 8" id="KW-0503">Monooxygenase</keyword>
<evidence type="ECO:0000256" key="4">
    <source>
        <dbReference type="ARBA" id="ARBA00022827"/>
    </source>
</evidence>
<evidence type="ECO:0000256" key="3">
    <source>
        <dbReference type="ARBA" id="ARBA00022630"/>
    </source>
</evidence>
<evidence type="ECO:0000313" key="8">
    <source>
        <dbReference type="EMBL" id="MBB5430104.1"/>
    </source>
</evidence>
<reference evidence="8 9" key="1">
    <citation type="submission" date="2020-08" db="EMBL/GenBank/DDBJ databases">
        <title>Sequencing the genomes of 1000 actinobacteria strains.</title>
        <authorList>
            <person name="Klenk H.-P."/>
        </authorList>
    </citation>
    <scope>NUCLEOTIDE SEQUENCE [LARGE SCALE GENOMIC DNA]</scope>
    <source>
        <strain evidence="8 9">DSM 44551</strain>
    </source>
</reference>
<proteinExistence type="inferred from homology"/>
<dbReference type="Gene3D" id="3.50.50.60">
    <property type="entry name" value="FAD/NAD(P)-binding domain"/>
    <property type="match status" value="2"/>
</dbReference>
<dbReference type="InterPro" id="IPR050775">
    <property type="entry name" value="FAD-binding_Monooxygenases"/>
</dbReference>
<dbReference type="Pfam" id="PF13738">
    <property type="entry name" value="Pyr_redox_3"/>
    <property type="match status" value="1"/>
</dbReference>
<keyword evidence="6 8" id="KW-0560">Oxidoreductase</keyword>
<evidence type="ECO:0000313" key="9">
    <source>
        <dbReference type="Proteomes" id="UP000572635"/>
    </source>
</evidence>
<evidence type="ECO:0000256" key="7">
    <source>
        <dbReference type="ARBA" id="ARBA00023033"/>
    </source>
</evidence>
<dbReference type="InterPro" id="IPR036188">
    <property type="entry name" value="FAD/NAD-bd_sf"/>
</dbReference>
<comment type="similarity">
    <text evidence="2">Belongs to the FAD-binding monooxygenase family.</text>
</comment>
<evidence type="ECO:0000256" key="1">
    <source>
        <dbReference type="ARBA" id="ARBA00001974"/>
    </source>
</evidence>
<sequence>MPDVRTPSPSLSTPLDALIVGAGFAGLYMLHRLRGLGLRARVFEAGSGIGGTWFWNRYPGARCDVESIDYSYSFSPELEQEWEWTHRYPGQAEILRYIESVADRFDLHRDIRTGTRVTAAAFDGAEAVWRVRTADGADTAARHLIMATGCLSVPKAPEIDGLDRFGGRLLHTARWPHEGADFTGRRVAVIGTGSSGVQSVPVIAGQAAALTVFQRTANFSLPARNAPLSAEALAEARRGYPERRRLARASHTGVPMPEPQASALEVPAAEREAAYRRHWERGGLFGIFRSYTDVLTDAEANRTAADFIRERVREAVADPRAAEALTPRGHPFGTKRPCLDTGYYQAFNRDGVDVVDLRAEPIERVTREGVRTSAREYPFDDIVLATGFDAMTGALTAVDLRGRGGTGLRGAWAGGWRTYLGLGMAGFPNLFTVTGPGSPSVLSNMLVSIEQHVEWIGDCIAALRDRGAAVIEPTPQAQEAWTAHVGEAAEATLFPRADSWYLGANVPGKPRVFMPYVGGVGPYRELCTQVAEDGYAGFAIA</sequence>
<keyword evidence="9" id="KW-1185">Reference proteome</keyword>
<accession>A0A7W8VBP9</accession>
<dbReference type="PRINTS" id="PR00411">
    <property type="entry name" value="PNDRDTASEI"/>
</dbReference>
<evidence type="ECO:0000256" key="6">
    <source>
        <dbReference type="ARBA" id="ARBA00023002"/>
    </source>
</evidence>
<keyword evidence="4" id="KW-0274">FAD</keyword>
<dbReference type="GO" id="GO:0018667">
    <property type="term" value="F:cyclohexanone monooxygenase activity"/>
    <property type="evidence" value="ECO:0007669"/>
    <property type="project" value="UniProtKB-EC"/>
</dbReference>